<keyword evidence="2" id="KW-0472">Membrane</keyword>
<organism evidence="4 5">
    <name type="scientific">Trametes cubensis</name>
    <dbReference type="NCBI Taxonomy" id="1111947"/>
    <lineage>
        <taxon>Eukaryota</taxon>
        <taxon>Fungi</taxon>
        <taxon>Dikarya</taxon>
        <taxon>Basidiomycota</taxon>
        <taxon>Agaricomycotina</taxon>
        <taxon>Agaricomycetes</taxon>
        <taxon>Polyporales</taxon>
        <taxon>Polyporaceae</taxon>
        <taxon>Trametes</taxon>
    </lineage>
</organism>
<keyword evidence="2" id="KW-1133">Transmembrane helix</keyword>
<feature type="transmembrane region" description="Helical" evidence="2">
    <location>
        <begin position="208"/>
        <end position="230"/>
    </location>
</feature>
<evidence type="ECO:0000256" key="1">
    <source>
        <dbReference type="SAM" id="MobiDB-lite"/>
    </source>
</evidence>
<dbReference type="Pfam" id="PF20151">
    <property type="entry name" value="DUF6533"/>
    <property type="match status" value="1"/>
</dbReference>
<reference evidence="4" key="1">
    <citation type="submission" date="2022-11" db="EMBL/GenBank/DDBJ databases">
        <title>Genome Sequence of Cubamyces cubensis.</title>
        <authorList>
            <person name="Buettner E."/>
        </authorList>
    </citation>
    <scope>NUCLEOTIDE SEQUENCE</scope>
    <source>
        <strain evidence="4">MPL-01</strain>
    </source>
</reference>
<evidence type="ECO:0000313" key="4">
    <source>
        <dbReference type="EMBL" id="KAJ8463135.1"/>
    </source>
</evidence>
<dbReference type="AlphaFoldDB" id="A0AAD7TJS1"/>
<comment type="caution">
    <text evidence="4">The sequence shown here is derived from an EMBL/GenBank/DDBJ whole genome shotgun (WGS) entry which is preliminary data.</text>
</comment>
<keyword evidence="2" id="KW-0812">Transmembrane</keyword>
<accession>A0AAD7TJS1</accession>
<dbReference type="InterPro" id="IPR045340">
    <property type="entry name" value="DUF6533"/>
</dbReference>
<feature type="transmembrane region" description="Helical" evidence="2">
    <location>
        <begin position="242"/>
        <end position="262"/>
    </location>
</feature>
<name>A0AAD7TJS1_9APHY</name>
<keyword evidence="5" id="KW-1185">Reference proteome</keyword>
<feature type="transmembrane region" description="Helical" evidence="2">
    <location>
        <begin position="169"/>
        <end position="187"/>
    </location>
</feature>
<feature type="domain" description="DUF6533" evidence="3">
    <location>
        <begin position="23"/>
        <end position="66"/>
    </location>
</feature>
<feature type="transmembrane region" description="Helical" evidence="2">
    <location>
        <begin position="142"/>
        <end position="163"/>
    </location>
</feature>
<proteinExistence type="predicted"/>
<feature type="transmembrane region" description="Helical" evidence="2">
    <location>
        <begin position="56"/>
        <end position="78"/>
    </location>
</feature>
<dbReference type="EMBL" id="JAPEVG010000414">
    <property type="protein sequence ID" value="KAJ8463135.1"/>
    <property type="molecule type" value="Genomic_DNA"/>
</dbReference>
<feature type="transmembrane region" description="Helical" evidence="2">
    <location>
        <begin position="118"/>
        <end position="135"/>
    </location>
</feature>
<evidence type="ECO:0000259" key="3">
    <source>
        <dbReference type="Pfam" id="PF20151"/>
    </source>
</evidence>
<evidence type="ECO:0000313" key="5">
    <source>
        <dbReference type="Proteomes" id="UP001215151"/>
    </source>
</evidence>
<protein>
    <recommendedName>
        <fullName evidence="3">DUF6533 domain-containing protein</fullName>
    </recommendedName>
</protein>
<gene>
    <name evidence="4" type="ORF">ONZ51_g10449</name>
</gene>
<feature type="region of interest" description="Disordered" evidence="1">
    <location>
        <begin position="315"/>
        <end position="334"/>
    </location>
</feature>
<evidence type="ECO:0000256" key="2">
    <source>
        <dbReference type="SAM" id="Phobius"/>
    </source>
</evidence>
<sequence length="334" mass="36777">MSAPMSDPSLVATISSTLLDDRVSLASIVLPLYDFLITFDQEVRCIWTRKRTSASILYVIIRYYALFSLVLLPSMAYITDLSGSVRTLHSGCGLAYLTGANRLRSCTSVTRAQFTAEIVQYVAWAAFPALRVLALSGMEWKLAIPIFVLACGPFMVNLGWVYFREAPREVTDTISIVALAATWWYTAQGGTFRTTIRVGRFRQPLTRVMVLHGTIYFLAHLILNALHLILTLLSDFAPLQPISLVTLFTDPLSAMLICRFLLALQSAHMQTTSSDLSNVTLNDNWEHGTGTSFDVGTMRFATIVGPMGGSLEGYSTAESTLRGDDSEMGTIASR</sequence>
<dbReference type="Proteomes" id="UP001215151">
    <property type="component" value="Unassembled WGS sequence"/>
</dbReference>